<proteinExistence type="predicted"/>
<organism evidence="2 3">
    <name type="scientific">Cotesia congregata</name>
    <name type="common">Parasitoid wasp</name>
    <name type="synonym">Apanteles congregatus</name>
    <dbReference type="NCBI Taxonomy" id="51543"/>
    <lineage>
        <taxon>Eukaryota</taxon>
        <taxon>Metazoa</taxon>
        <taxon>Ecdysozoa</taxon>
        <taxon>Arthropoda</taxon>
        <taxon>Hexapoda</taxon>
        <taxon>Insecta</taxon>
        <taxon>Pterygota</taxon>
        <taxon>Neoptera</taxon>
        <taxon>Endopterygota</taxon>
        <taxon>Hymenoptera</taxon>
        <taxon>Apocrita</taxon>
        <taxon>Ichneumonoidea</taxon>
        <taxon>Braconidae</taxon>
        <taxon>Microgastrinae</taxon>
        <taxon>Cotesia</taxon>
    </lineage>
</organism>
<accession>A0A8J2H6S8</accession>
<dbReference type="Proteomes" id="UP000786811">
    <property type="component" value="Unassembled WGS sequence"/>
</dbReference>
<reference evidence="2" key="1">
    <citation type="submission" date="2021-04" db="EMBL/GenBank/DDBJ databases">
        <authorList>
            <person name="Chebbi M.A.C M."/>
        </authorList>
    </citation>
    <scope>NUCLEOTIDE SEQUENCE</scope>
</reference>
<gene>
    <name evidence="2" type="ORF">HICCMSTLAB_LOCUS2952</name>
</gene>
<name>A0A8J2H6S8_COTCN</name>
<evidence type="ECO:0000256" key="1">
    <source>
        <dbReference type="SAM" id="SignalP"/>
    </source>
</evidence>
<feature type="signal peptide" evidence="1">
    <location>
        <begin position="1"/>
        <end position="20"/>
    </location>
</feature>
<dbReference type="AlphaFoldDB" id="A0A8J2H6S8"/>
<dbReference type="EMBL" id="CAJNRD030001117">
    <property type="protein sequence ID" value="CAG5079199.1"/>
    <property type="molecule type" value="Genomic_DNA"/>
</dbReference>
<feature type="chain" id="PRO_5035250527" evidence="1">
    <location>
        <begin position="21"/>
        <end position="188"/>
    </location>
</feature>
<keyword evidence="3" id="KW-1185">Reference proteome</keyword>
<sequence>MCVMRATLCCCLLSICNVSCNDIKIIKQTGISSHLCRDVKELAEMCFKSNSNPVFISADLISKDWDPGGNSWVVIDHKFQKQAMGFNSAYPTYVLSFESMGYLKAAINHFRKSTAWSIKSPFLIVEKKSLCSNAGEVLQFMWKEDLLAVYYLCSHQYIYNDCFQVKSICNPRSSTVGFFLDLAIMESY</sequence>
<keyword evidence="1" id="KW-0732">Signal</keyword>
<protein>
    <submittedName>
        <fullName evidence="2">Uncharacterized protein</fullName>
    </submittedName>
</protein>
<evidence type="ECO:0000313" key="3">
    <source>
        <dbReference type="Proteomes" id="UP000786811"/>
    </source>
</evidence>
<evidence type="ECO:0000313" key="2">
    <source>
        <dbReference type="EMBL" id="CAG5079199.1"/>
    </source>
</evidence>
<comment type="caution">
    <text evidence="2">The sequence shown here is derived from an EMBL/GenBank/DDBJ whole genome shotgun (WGS) entry which is preliminary data.</text>
</comment>